<proteinExistence type="predicted"/>
<dbReference type="STRING" id="1602171.ST44_06685"/>
<feature type="binding site" evidence="2">
    <location>
        <position position="66"/>
    </location>
    <ligand>
        <name>ATP</name>
        <dbReference type="ChEBI" id="CHEBI:30616"/>
    </ligand>
</feature>
<dbReference type="RefSeq" id="WP_042519113.1">
    <property type="nucleotide sequence ID" value="NZ_JAXESS010000098.1"/>
</dbReference>
<organism evidence="4 5">
    <name type="scientific">Prevotella pectinovora</name>
    <dbReference type="NCBI Taxonomy" id="1602169"/>
    <lineage>
        <taxon>Bacteria</taxon>
        <taxon>Pseudomonadati</taxon>
        <taxon>Bacteroidota</taxon>
        <taxon>Bacteroidia</taxon>
        <taxon>Bacteroidales</taxon>
        <taxon>Prevotellaceae</taxon>
        <taxon>Prevotella</taxon>
    </lineage>
</organism>
<dbReference type="Pfam" id="PF01171">
    <property type="entry name" value="ATP_bind_3"/>
    <property type="match status" value="1"/>
</dbReference>
<dbReference type="Proteomes" id="UP000032046">
    <property type="component" value="Unassembled WGS sequence"/>
</dbReference>
<dbReference type="InterPro" id="IPR035107">
    <property type="entry name" value="tRNA_thiolation_TtcA_Ctu1"/>
</dbReference>
<dbReference type="AlphaFoldDB" id="A0A0D0IW00"/>
<keyword evidence="1" id="KW-0808">Transferase</keyword>
<dbReference type="CDD" id="cd24138">
    <property type="entry name" value="TtcA-like"/>
    <property type="match status" value="1"/>
</dbReference>
<name>A0A0D0IW00_9BACT</name>
<dbReference type="InterPro" id="IPR014729">
    <property type="entry name" value="Rossmann-like_a/b/a_fold"/>
</dbReference>
<comment type="caution">
    <text evidence="4">The sequence shown here is derived from an EMBL/GenBank/DDBJ whole genome shotgun (WGS) entry which is preliminary data.</text>
</comment>
<evidence type="ECO:0000313" key="4">
    <source>
        <dbReference type="EMBL" id="KIP62492.1"/>
    </source>
</evidence>
<evidence type="ECO:0000256" key="1">
    <source>
        <dbReference type="ARBA" id="ARBA00022679"/>
    </source>
</evidence>
<dbReference type="GO" id="GO:0008033">
    <property type="term" value="P:tRNA processing"/>
    <property type="evidence" value="ECO:0007669"/>
    <property type="project" value="InterPro"/>
</dbReference>
<keyword evidence="2" id="KW-0547">Nucleotide-binding</keyword>
<feature type="domain" description="tRNA(Ile)-lysidine/2-thiocytidine synthase N-terminal" evidence="3">
    <location>
        <begin position="33"/>
        <end position="193"/>
    </location>
</feature>
<dbReference type="SUPFAM" id="SSF52402">
    <property type="entry name" value="Adenine nucleotide alpha hydrolases-like"/>
    <property type="match status" value="1"/>
</dbReference>
<protein>
    <submittedName>
        <fullName evidence="4">PP-loop domain protein</fullName>
    </submittedName>
</protein>
<sequence length="242" mass="28482">MKPTEEQKLEAKLMRRYRKALKEFELIEDGDRVLIGLSGGKDSLFLVEMLGRQQAINRPKIEVHAIHIRMQNIRYESDTRYLEDFCQRFGVKLHLVTTNFDMTTDNRKSPCFLCSWNRRKQLFLKAQELGCNKIALGHHQDDILHTALMNQMFQGHFSTMPARLTMRKMPITIIRPLCMEEEADIRRYAETNGYEKQKKLCPYETDSHRSTVAHLFEEMERIAPEARFSMWNALKAEGKLVE</sequence>
<dbReference type="InterPro" id="IPR011063">
    <property type="entry name" value="TilS/TtcA_N"/>
</dbReference>
<dbReference type="GO" id="GO:0005524">
    <property type="term" value="F:ATP binding"/>
    <property type="evidence" value="ECO:0007669"/>
    <property type="project" value="UniProtKB-KW"/>
</dbReference>
<keyword evidence="2" id="KW-0067">ATP-binding</keyword>
<dbReference type="PANTHER" id="PTHR43686">
    <property type="entry name" value="SULFURTRANSFERASE-RELATED"/>
    <property type="match status" value="1"/>
</dbReference>
<dbReference type="PANTHER" id="PTHR43686:SF1">
    <property type="entry name" value="AMINOTRAN_5 DOMAIN-CONTAINING PROTEIN"/>
    <property type="match status" value="1"/>
</dbReference>
<evidence type="ECO:0000256" key="2">
    <source>
        <dbReference type="PIRSR" id="PIRSR004976-51"/>
    </source>
</evidence>
<feature type="binding site" evidence="2">
    <location>
        <begin position="36"/>
        <end position="38"/>
    </location>
    <ligand>
        <name>ATP</name>
        <dbReference type="ChEBI" id="CHEBI:30616"/>
    </ligand>
</feature>
<evidence type="ECO:0000259" key="3">
    <source>
        <dbReference type="Pfam" id="PF01171"/>
    </source>
</evidence>
<dbReference type="Gene3D" id="3.40.50.620">
    <property type="entry name" value="HUPs"/>
    <property type="match status" value="1"/>
</dbReference>
<evidence type="ECO:0000313" key="5">
    <source>
        <dbReference type="Proteomes" id="UP000032046"/>
    </source>
</evidence>
<accession>A0A0D0IW00</accession>
<gene>
    <name evidence="4" type="ORF">ST44_06685</name>
</gene>
<keyword evidence="5" id="KW-1185">Reference proteome</keyword>
<feature type="binding site" evidence="2">
    <location>
        <position position="42"/>
    </location>
    <ligand>
        <name>ATP</name>
        <dbReference type="ChEBI" id="CHEBI:30616"/>
    </ligand>
</feature>
<feature type="binding site" evidence="2">
    <location>
        <position position="142"/>
    </location>
    <ligand>
        <name>ATP</name>
        <dbReference type="ChEBI" id="CHEBI:30616"/>
    </ligand>
</feature>
<dbReference type="EMBL" id="JXQK01000053">
    <property type="protein sequence ID" value="KIP62492.1"/>
    <property type="molecule type" value="Genomic_DNA"/>
</dbReference>
<feature type="binding site" evidence="2">
    <location>
        <position position="137"/>
    </location>
    <ligand>
        <name>ATP</name>
        <dbReference type="ChEBI" id="CHEBI:30616"/>
    </ligand>
</feature>
<dbReference type="GO" id="GO:0016740">
    <property type="term" value="F:transferase activity"/>
    <property type="evidence" value="ECO:0007669"/>
    <property type="project" value="UniProtKB-KW"/>
</dbReference>
<reference evidence="4 5" key="1">
    <citation type="submission" date="2015-01" db="EMBL/GenBank/DDBJ databases">
        <title>Comparative genomics of non-oral Prevotella species.</title>
        <authorList>
            <person name="Accetto T."/>
            <person name="Nograsek B."/>
            <person name="Avgustin G."/>
        </authorList>
    </citation>
    <scope>NUCLEOTIDE SEQUENCE [LARGE SCALE GENOMIC DNA]</scope>
    <source>
        <strain evidence="4 5">P5-119</strain>
    </source>
</reference>
<dbReference type="PIRSF" id="PIRSF004976">
    <property type="entry name" value="ATPase_YdaO"/>
    <property type="match status" value="1"/>
</dbReference>